<dbReference type="Proteomes" id="UP000694904">
    <property type="component" value="Chromosome 4"/>
</dbReference>
<keyword evidence="1" id="KW-0482">Metalloprotease</keyword>
<dbReference type="Pfam" id="PF01244">
    <property type="entry name" value="Peptidase_M19"/>
    <property type="match status" value="1"/>
</dbReference>
<keyword evidence="1" id="KW-0336">GPI-anchor</keyword>
<dbReference type="PANTHER" id="PTHR10443">
    <property type="entry name" value="MICROSOMAL DIPEPTIDASE"/>
    <property type="match status" value="1"/>
</dbReference>
<accession>A0ABM1P9P5</accession>
<name>A0ABM1P9P5_DROAR</name>
<reference evidence="3" key="2">
    <citation type="journal article" date="2016" name="G3 (Bethesda)">
        <title>Genome Evolution in Three Species of Cactophilic Drosophila.</title>
        <authorList>
            <person name="Sanchez-Flores A."/>
            <person name="Penazola F."/>
            <person name="Carpinteyro-Ponce J."/>
            <person name="Nazario-Yepiz N."/>
            <person name="Abreu-Goodger C."/>
            <person name="Machado C.A."/>
            <person name="Markow T.A."/>
        </authorList>
    </citation>
    <scope>NUCLEOTIDE SEQUENCE [LARGE SCALE GENOMIC DNA]</scope>
</reference>
<proteinExistence type="inferred from homology"/>
<evidence type="ECO:0000256" key="1">
    <source>
        <dbReference type="RuleBase" id="RU341113"/>
    </source>
</evidence>
<keyword evidence="1" id="KW-0378">Hydrolase</keyword>
<comment type="cofactor">
    <cofactor evidence="1">
        <name>Zn(2+)</name>
        <dbReference type="ChEBI" id="CHEBI:29105"/>
    </cofactor>
</comment>
<comment type="similarity">
    <text evidence="1">Belongs to the metallo-dependent hydrolases superfamily. Peptidase M19 family.</text>
</comment>
<keyword evidence="1" id="KW-0862">Zinc</keyword>
<dbReference type="PANTHER" id="PTHR10443:SF12">
    <property type="entry name" value="DIPEPTIDASE"/>
    <property type="match status" value="1"/>
</dbReference>
<evidence type="ECO:0000313" key="4">
    <source>
        <dbReference type="RefSeq" id="XP_017863931.1"/>
    </source>
</evidence>
<comment type="subcellular location">
    <subcellularLocation>
        <location evidence="1">Membrane</location>
        <topology evidence="1">Lipid-anchor</topology>
        <topology evidence="1">GPI-anchor</topology>
    </subcellularLocation>
</comment>
<feature type="region of interest" description="Disordered" evidence="2">
    <location>
        <begin position="230"/>
        <end position="276"/>
    </location>
</feature>
<reference evidence="4" key="3">
    <citation type="submission" date="2025-08" db="UniProtKB">
        <authorList>
            <consortium name="RefSeq"/>
        </authorList>
    </citation>
    <scope>IDENTIFICATION</scope>
    <source>
        <tissue evidence="4">Whole organism</tissue>
    </source>
</reference>
<dbReference type="GeneID" id="108614349"/>
<organism evidence="3 4">
    <name type="scientific">Drosophila arizonae</name>
    <name type="common">Fruit fly</name>
    <dbReference type="NCBI Taxonomy" id="7263"/>
    <lineage>
        <taxon>Eukaryota</taxon>
        <taxon>Metazoa</taxon>
        <taxon>Ecdysozoa</taxon>
        <taxon>Arthropoda</taxon>
        <taxon>Hexapoda</taxon>
        <taxon>Insecta</taxon>
        <taxon>Pterygota</taxon>
        <taxon>Neoptera</taxon>
        <taxon>Endopterygota</taxon>
        <taxon>Diptera</taxon>
        <taxon>Brachycera</taxon>
        <taxon>Muscomorpha</taxon>
        <taxon>Ephydroidea</taxon>
        <taxon>Drosophilidae</taxon>
        <taxon>Drosophila</taxon>
    </lineage>
</organism>
<keyword evidence="1" id="KW-1015">Disulfide bond</keyword>
<dbReference type="InterPro" id="IPR008257">
    <property type="entry name" value="Pept_M19"/>
</dbReference>
<reference evidence="3" key="1">
    <citation type="journal article" date="1997" name="Nucleic Acids Res.">
        <title>tRNAscan-SE: a program for improved detection of transfer RNA genes in genomic sequence.</title>
        <authorList>
            <person name="Lowe T.M."/>
            <person name="Eddy S.R."/>
        </authorList>
    </citation>
    <scope>NUCLEOTIDE SEQUENCE [LARGE SCALE GENOMIC DNA]</scope>
</reference>
<feature type="region of interest" description="Disordered" evidence="2">
    <location>
        <begin position="358"/>
        <end position="428"/>
    </location>
</feature>
<dbReference type="SUPFAM" id="SSF51556">
    <property type="entry name" value="Metallo-dependent hydrolases"/>
    <property type="match status" value="1"/>
</dbReference>
<dbReference type="SUPFAM" id="SSF81995">
    <property type="entry name" value="beta-sandwich domain of Sec23/24"/>
    <property type="match status" value="1"/>
</dbReference>
<comment type="subunit">
    <text evidence="1">Homodimer; disulfide-linked.</text>
</comment>
<feature type="compositionally biased region" description="Low complexity" evidence="2">
    <location>
        <begin position="401"/>
        <end position="428"/>
    </location>
</feature>
<keyword evidence="1" id="KW-0325">Glycoprotein</keyword>
<evidence type="ECO:0000256" key="2">
    <source>
        <dbReference type="SAM" id="MobiDB-lite"/>
    </source>
</evidence>
<dbReference type="Gene3D" id="3.20.20.140">
    <property type="entry name" value="Metal-dependent hydrolases"/>
    <property type="match status" value="1"/>
</dbReference>
<dbReference type="EC" id="3.4.13.19" evidence="1"/>
<protein>
    <recommendedName>
        <fullName evidence="1">Dipeptidase</fullName>
        <ecNumber evidence="1">3.4.13.19</ecNumber>
    </recommendedName>
</protein>
<feature type="compositionally biased region" description="Polar residues" evidence="2">
    <location>
        <begin position="358"/>
        <end position="391"/>
    </location>
</feature>
<evidence type="ECO:0000313" key="3">
    <source>
        <dbReference type="Proteomes" id="UP000694904"/>
    </source>
</evidence>
<keyword evidence="3" id="KW-1185">Reference proteome</keyword>
<keyword evidence="1" id="KW-0479">Metal-binding</keyword>
<keyword evidence="1" id="KW-0224">Dipeptidase</keyword>
<dbReference type="InterPro" id="IPR032466">
    <property type="entry name" value="Metal_Hydrolase"/>
</dbReference>
<comment type="catalytic activity">
    <reaction evidence="1">
        <text>an L-aminoacyl-L-amino acid + H2O = 2 an L-alpha-amino acid</text>
        <dbReference type="Rhea" id="RHEA:48940"/>
        <dbReference type="ChEBI" id="CHEBI:15377"/>
        <dbReference type="ChEBI" id="CHEBI:59869"/>
        <dbReference type="ChEBI" id="CHEBI:77460"/>
        <dbReference type="EC" id="3.4.13.19"/>
    </reaction>
</comment>
<dbReference type="PROSITE" id="PS51365">
    <property type="entry name" value="RENAL_DIPEPTIDASE_2"/>
    <property type="match status" value="1"/>
</dbReference>
<keyword evidence="1" id="KW-0449">Lipoprotein</keyword>
<feature type="compositionally biased region" description="Polar residues" evidence="2">
    <location>
        <begin position="241"/>
        <end position="251"/>
    </location>
</feature>
<dbReference type="RefSeq" id="XP_017863931.1">
    <property type="nucleotide sequence ID" value="XM_018008442.1"/>
</dbReference>
<dbReference type="CDD" id="cd01301">
    <property type="entry name" value="rDP_like"/>
    <property type="match status" value="1"/>
</dbReference>
<keyword evidence="1" id="KW-0645">Protease</keyword>
<gene>
    <name evidence="4" type="primary">LOC108614349</name>
</gene>
<sequence>MSSGEWDLCALKALEEEEQKEFLALSQKNLFEAPLPTGGAENGSVSGASATSNAKPALTYAQLHPHLLKLPTIDECQLIATKRQSPASVASSSTRLKFSRALSLSAHSLSPRAGGAGGGGGGGMGFGKKLKARLVGAKSSGSLSPSRHSYSYSVSPVYTPPPMRRCATLHHTQPVRKTFKTLQQLERQKRQSQAAQAAQMTPQLQRIVGTNKTYWKYGANSTAASIIGQRARLQQQQHQQPSELESNTSDEPNAETAESDAPDSVTETGSCSVPLPPADSNELLRLSLMLTAASSAVTVTASAAAAAATGGQASRRYQALGIDEDAGNGETVAYEAFHRPSKSFERALLCGAGGSLTLTAQESHSPGPSPNRSRPMQSTGGKRMLKSTSLEGESASALDYQQQQQQQQHQQQQQQQQQQKHQHQQQQQIIGQPLAMMGLTTATNQPEEHQGGAVRYLKREGEWETSMGRKQAKYNQDLSVACYGHNATLGGATIEDELEHHIKHCSCSCNHMGYGNSMDYQTTGFGGLPDVTEHSNIRRTLSRQNSISNSDSGGEIASIQKSKVYGNAMTGGVVVGSDIAGIALDSKSPTSLAAEAAAAAGSSSKAKAKSARKTRNSSGAAHKSRRGSWMVALTLVSAICLLAIAATLAYQHFFMSPSRNSHAQRLRIVRRILREVPLVDGHNNFAWNVRKYAHSSLELVHLSHDLDHKSMWVRPAWAQTDMERLKQGLVGVQVWSAYVPCEAQGLDAVQLALEQIDIVRRLSDMYARDTVLATSSQDIVATHRRGLLASVIGIEGGHTIGSSLGVLRSFYSLGARYLSLTHRCDVSWAGSSASTLEQGLTPFGKAIVREMNRLGMMIDLSHSSDATARDVLQLTRAPVIFSHSAARQLCNSTRNVPDDILRLVAENGGLIMLSFDPENVACGRQARLQDVIEHIKYVRAIAGIQHIGLGAGYDGIEMPPLGLEDVSKYPELLAALLEDHNWSEEDVAMLAGRNFLRILETVETVRDYWKRAAIQPIELSEPQPKTQCTYMSS</sequence>
<keyword evidence="1" id="KW-0472">Membrane</keyword>